<dbReference type="OrthoDB" id="9794400at2"/>
<dbReference type="SUPFAM" id="SSF55315">
    <property type="entry name" value="L30e-like"/>
    <property type="match status" value="1"/>
</dbReference>
<gene>
    <name evidence="5" type="primary">ysgA</name>
    <name evidence="5" type="ORF">BMMGA3_12930</name>
</gene>
<dbReference type="GO" id="GO:0008173">
    <property type="term" value="F:RNA methyltransferase activity"/>
    <property type="evidence" value="ECO:0007669"/>
    <property type="project" value="InterPro"/>
</dbReference>
<dbReference type="Pfam" id="PF22435">
    <property type="entry name" value="MRM3-like_sub_bind"/>
    <property type="match status" value="1"/>
</dbReference>
<dbReference type="SUPFAM" id="SSF75217">
    <property type="entry name" value="alpha/beta knot"/>
    <property type="match status" value="1"/>
</dbReference>
<dbReference type="EC" id="2.1.1.-" evidence="5"/>
<dbReference type="InterPro" id="IPR001537">
    <property type="entry name" value="SpoU_MeTrfase"/>
</dbReference>
<evidence type="ECO:0000256" key="3">
    <source>
        <dbReference type="ARBA" id="ARBA00022679"/>
    </source>
</evidence>
<dbReference type="PANTHER" id="PTHR43191:SF2">
    <property type="entry name" value="RRNA METHYLTRANSFERASE 3, MITOCHONDRIAL"/>
    <property type="match status" value="1"/>
</dbReference>
<dbReference type="GO" id="GO:0006396">
    <property type="term" value="P:RNA processing"/>
    <property type="evidence" value="ECO:0007669"/>
    <property type="project" value="InterPro"/>
</dbReference>
<dbReference type="SMART" id="SM00967">
    <property type="entry name" value="SpoU_sub_bind"/>
    <property type="match status" value="1"/>
</dbReference>
<reference evidence="5 6" key="1">
    <citation type="journal article" date="2015" name="BMC Genomics">
        <title>Transcriptome analysis of thermophilic methylotrophic Bacillus methanolicus MGA3 using RNA-sequencing provides detailed insights into its previously uncharted transcriptional landscape.</title>
        <authorList>
            <person name="Irla M."/>
            <person name="Neshat A."/>
            <person name="Brautaset T."/>
            <person name="Ruckert C."/>
            <person name="Kalinowski J."/>
            <person name="Wendisch V.F."/>
        </authorList>
    </citation>
    <scope>NUCLEOTIDE SEQUENCE [LARGE SCALE GENOMIC DNA]</scope>
    <source>
        <strain evidence="6">MGA3 / ATCC 53907</strain>
    </source>
</reference>
<accession>I3ECM9</accession>
<dbReference type="AlphaFoldDB" id="I3ECM9"/>
<dbReference type="KEGG" id="bmet:BMMGA3_12930"/>
<dbReference type="HOGENOM" id="CLU_021322_3_2_9"/>
<evidence type="ECO:0000259" key="4">
    <source>
        <dbReference type="SMART" id="SM00967"/>
    </source>
</evidence>
<dbReference type="CDD" id="cd18095">
    <property type="entry name" value="SpoU-like_rRNA-MTase"/>
    <property type="match status" value="1"/>
</dbReference>
<dbReference type="Gene3D" id="3.40.1280.10">
    <property type="match status" value="1"/>
</dbReference>
<dbReference type="GO" id="GO:0032259">
    <property type="term" value="P:methylation"/>
    <property type="evidence" value="ECO:0007669"/>
    <property type="project" value="UniProtKB-KW"/>
</dbReference>
<comment type="similarity">
    <text evidence="1">Belongs to the class IV-like SAM-binding methyltransferase superfamily. RNA methyltransferase TrmH family.</text>
</comment>
<evidence type="ECO:0000313" key="5">
    <source>
        <dbReference type="EMBL" id="AIE60976.1"/>
    </source>
</evidence>
<dbReference type="GO" id="GO:0005737">
    <property type="term" value="C:cytoplasm"/>
    <property type="evidence" value="ECO:0007669"/>
    <property type="project" value="UniProtKB-ARBA"/>
</dbReference>
<keyword evidence="3 5" id="KW-0808">Transferase</keyword>
<keyword evidence="2 5" id="KW-0489">Methyltransferase</keyword>
<dbReference type="eggNOG" id="COG0566">
    <property type="taxonomic scope" value="Bacteria"/>
</dbReference>
<dbReference type="RefSeq" id="WP_003347504.1">
    <property type="nucleotide sequence ID" value="NZ_ADWW01000001.1"/>
</dbReference>
<dbReference type="Gene3D" id="3.30.1330.30">
    <property type="match status" value="1"/>
</dbReference>
<keyword evidence="6" id="KW-1185">Reference proteome</keyword>
<dbReference type="PANTHER" id="PTHR43191">
    <property type="entry name" value="RRNA METHYLTRANSFERASE 3"/>
    <property type="match status" value="1"/>
</dbReference>
<dbReference type="InterPro" id="IPR029028">
    <property type="entry name" value="Alpha/beta_knot_MTases"/>
</dbReference>
<dbReference type="InterPro" id="IPR051259">
    <property type="entry name" value="rRNA_Methyltransferase"/>
</dbReference>
<sequence>MKHIHSIQNPQVKQWKKLLTKKERDKTGTFLVEGHHLVEEALKAGSVLHLIINEKEELPPRWNYGSIPVTMVTDEIIKTLSETEAPQGVLAVCRQNKIDPEQIKGKRFLLIDAVQDPGNVGTMIRTADAAGVDAVIVGNGSVDIYNSKVLRSAQGSHFHLPVIRGDLFKWMERLKQENIPVYGTSLDNARVYTDIKPVGSFGLIVGNEGSGVNKEILEKTDGNLFIPIHGKSESLNVAVAAGILLYYLRC</sequence>
<evidence type="ECO:0000313" key="6">
    <source>
        <dbReference type="Proteomes" id="UP000027602"/>
    </source>
</evidence>
<dbReference type="InterPro" id="IPR053888">
    <property type="entry name" value="MRM3-like_sub_bind"/>
</dbReference>
<evidence type="ECO:0000256" key="1">
    <source>
        <dbReference type="ARBA" id="ARBA00007228"/>
    </source>
</evidence>
<dbReference type="EMBL" id="CP007739">
    <property type="protein sequence ID" value="AIE60976.1"/>
    <property type="molecule type" value="Genomic_DNA"/>
</dbReference>
<dbReference type="STRING" id="796606.BMMGA3_12930"/>
<organism evidence="5 6">
    <name type="scientific">Bacillus methanolicus (strain MGA3 / ATCC 53907)</name>
    <dbReference type="NCBI Taxonomy" id="796606"/>
    <lineage>
        <taxon>Bacteria</taxon>
        <taxon>Bacillati</taxon>
        <taxon>Bacillota</taxon>
        <taxon>Bacilli</taxon>
        <taxon>Bacillales</taxon>
        <taxon>Bacillaceae</taxon>
        <taxon>Bacillus</taxon>
    </lineage>
</organism>
<feature type="domain" description="RNA 2-O ribose methyltransferase substrate binding" evidence="4">
    <location>
        <begin position="31"/>
        <end position="99"/>
    </location>
</feature>
<evidence type="ECO:0000256" key="2">
    <source>
        <dbReference type="ARBA" id="ARBA00022603"/>
    </source>
</evidence>
<name>I3ECM9_BACMM</name>
<dbReference type="InterPro" id="IPR029064">
    <property type="entry name" value="Ribosomal_eL30-like_sf"/>
</dbReference>
<dbReference type="Proteomes" id="UP000027602">
    <property type="component" value="Chromosome"/>
</dbReference>
<dbReference type="InterPro" id="IPR013123">
    <property type="entry name" value="SpoU_subst-bd"/>
</dbReference>
<proteinExistence type="inferred from homology"/>
<dbReference type="GO" id="GO:0003723">
    <property type="term" value="F:RNA binding"/>
    <property type="evidence" value="ECO:0007669"/>
    <property type="project" value="InterPro"/>
</dbReference>
<protein>
    <submittedName>
        <fullName evidence="5">Putative tRNA/rRNA methyltransferase YsgA</fullName>
        <ecNumber evidence="5">2.1.1.-</ecNumber>
    </submittedName>
</protein>
<dbReference type="InterPro" id="IPR029026">
    <property type="entry name" value="tRNA_m1G_MTases_N"/>
</dbReference>
<dbReference type="Pfam" id="PF00588">
    <property type="entry name" value="SpoU_methylase"/>
    <property type="match status" value="1"/>
</dbReference>